<evidence type="ECO:0000256" key="1">
    <source>
        <dbReference type="SAM" id="SignalP"/>
    </source>
</evidence>
<protein>
    <submittedName>
        <fullName evidence="2">YdcF family protein</fullName>
    </submittedName>
</protein>
<name>A0A4T2BX18_9MICO</name>
<gene>
    <name evidence="2" type="ORF">D4765_10940</name>
</gene>
<feature type="signal peptide" evidence="1">
    <location>
        <begin position="1"/>
        <end position="24"/>
    </location>
</feature>
<dbReference type="EMBL" id="QYRT01000019">
    <property type="protein sequence ID" value="TIH35572.1"/>
    <property type="molecule type" value="Genomic_DNA"/>
</dbReference>
<evidence type="ECO:0000313" key="2">
    <source>
        <dbReference type="EMBL" id="TIH35572.1"/>
    </source>
</evidence>
<sequence length="186" mass="20534">MPRHIRNALIVAVSLMLVVTGSFAAFSIHEYVYPASDQPTKSDVIVVLGPPEATRIAIAQKMLDAGLSQNLLVSVPAWGVQSKDELPICSTQVKHTYTVTCFTPAPFTTRGEAHELQAMAAEHGWKSATVITYTPHIDRARIIVSRCFSGKLSMVEDRKPLSYAEWGYAFFYQTAGFVKLLLDQNC</sequence>
<comment type="caution">
    <text evidence="2">The sequence shown here is derived from an EMBL/GenBank/DDBJ whole genome shotgun (WGS) entry which is preliminary data.</text>
</comment>
<organism evidence="2 3">
    <name type="scientific">Subtercola vilae</name>
    <dbReference type="NCBI Taxonomy" id="2056433"/>
    <lineage>
        <taxon>Bacteria</taxon>
        <taxon>Bacillati</taxon>
        <taxon>Actinomycetota</taxon>
        <taxon>Actinomycetes</taxon>
        <taxon>Micrococcales</taxon>
        <taxon>Microbacteriaceae</taxon>
        <taxon>Subtercola</taxon>
    </lineage>
</organism>
<accession>A0A4T2BX18</accession>
<dbReference type="Proteomes" id="UP000306192">
    <property type="component" value="Unassembled WGS sequence"/>
</dbReference>
<reference evidence="2 3" key="1">
    <citation type="journal article" date="2019" name="Microorganisms">
        <title>Systematic Affiliation and Genome Analysis of Subtercola vilae DB165(T) with Particular Emphasis on Cold Adaptation of an Isolate from a High-Altitude Cold Volcano Lake.</title>
        <authorList>
            <person name="Villalobos A.S."/>
            <person name="Wiese J."/>
            <person name="Imhoff J.F."/>
            <person name="Dorador C."/>
            <person name="Keller A."/>
            <person name="Hentschel U."/>
        </authorList>
    </citation>
    <scope>NUCLEOTIDE SEQUENCE [LARGE SCALE GENOMIC DNA]</scope>
    <source>
        <strain evidence="2 3">DB165</strain>
    </source>
</reference>
<evidence type="ECO:0000313" key="3">
    <source>
        <dbReference type="Proteomes" id="UP000306192"/>
    </source>
</evidence>
<keyword evidence="3" id="KW-1185">Reference proteome</keyword>
<feature type="chain" id="PRO_5020413658" evidence="1">
    <location>
        <begin position="25"/>
        <end position="186"/>
    </location>
</feature>
<dbReference type="OrthoDB" id="4772924at2"/>
<dbReference type="AlphaFoldDB" id="A0A4T2BX18"/>
<proteinExistence type="predicted"/>
<keyword evidence="1" id="KW-0732">Signal</keyword>
<dbReference type="RefSeq" id="WP_136642334.1">
    <property type="nucleotide sequence ID" value="NZ_QYRT01000019.1"/>
</dbReference>